<dbReference type="Proteomes" id="UP000433181">
    <property type="component" value="Unassembled WGS sequence"/>
</dbReference>
<gene>
    <name evidence="7" type="ORF">FYJ84_08065</name>
</gene>
<dbReference type="SUPFAM" id="SSF53756">
    <property type="entry name" value="UDP-Glycosyltransferase/glycogen phosphorylase"/>
    <property type="match status" value="1"/>
</dbReference>
<dbReference type="PANTHER" id="PTHR43025">
    <property type="entry name" value="MONOGALACTOSYLDIACYLGLYCEROL SYNTHASE"/>
    <property type="match status" value="1"/>
</dbReference>
<evidence type="ECO:0000256" key="3">
    <source>
        <dbReference type="ARBA" id="ARBA00022676"/>
    </source>
</evidence>
<sequence>MGKSFLLVTASIGSGHEKAASAIAEGIQAYFPDARIDTVDFMRWDTSFINAFMKSCYLKMLALVPNLYEFMYRFTDGNRKGGLIQLLMAQAMSRSIKRLVRKYRPDVIICTHPFPAEAVSHLGDSWRQQFVSVAVITDYSVHRMWICPNMDLYFVGCDFMKKQLIADCIREDTIHVTGIPVSRDFYQAWDKAACRQAAGLSQDLPVVLLMGGGLGLGRIVAALEQLEKLEPRLQLLVAAGRNHELKAQAERFGGTSHHCVHVYGFTDKVCQLMGASDILVTKPGALTLTEAMAMGLPMVLHEPIPGPETDNARYMSGCGAAVWLHAGDNLACVIRDLLSEQYALSDMAMAARRHARPGTVQEIARAIEELL</sequence>
<feature type="domain" description="Glycosyl transferase family 28 C-terminal" evidence="5">
    <location>
        <begin position="207"/>
        <end position="351"/>
    </location>
</feature>
<dbReference type="Pfam" id="PF06925">
    <property type="entry name" value="MGDG_synth"/>
    <property type="match status" value="1"/>
</dbReference>
<name>A0A6I2UE08_9FIRM</name>
<dbReference type="GO" id="GO:0016758">
    <property type="term" value="F:hexosyltransferase activity"/>
    <property type="evidence" value="ECO:0007669"/>
    <property type="project" value="InterPro"/>
</dbReference>
<dbReference type="InterPro" id="IPR050519">
    <property type="entry name" value="Glycosyltransf_28_UgtP"/>
</dbReference>
<dbReference type="InterPro" id="IPR007235">
    <property type="entry name" value="Glyco_trans_28_C"/>
</dbReference>
<evidence type="ECO:0000256" key="1">
    <source>
        <dbReference type="ARBA" id="ARBA00004370"/>
    </source>
</evidence>
<dbReference type="GO" id="GO:0009247">
    <property type="term" value="P:glycolipid biosynthetic process"/>
    <property type="evidence" value="ECO:0007669"/>
    <property type="project" value="InterPro"/>
</dbReference>
<protein>
    <submittedName>
        <fullName evidence="7">Glycosyltransferase</fullName>
    </submittedName>
</protein>
<dbReference type="InterPro" id="IPR009695">
    <property type="entry name" value="Diacylglyc_glucosyltr_N"/>
</dbReference>
<evidence type="ECO:0000259" key="6">
    <source>
        <dbReference type="Pfam" id="PF06925"/>
    </source>
</evidence>
<dbReference type="Pfam" id="PF04101">
    <property type="entry name" value="Glyco_tran_28_C"/>
    <property type="match status" value="1"/>
</dbReference>
<dbReference type="Gene3D" id="3.40.50.2000">
    <property type="entry name" value="Glycogen Phosphorylase B"/>
    <property type="match status" value="1"/>
</dbReference>
<dbReference type="GO" id="GO:0016020">
    <property type="term" value="C:membrane"/>
    <property type="evidence" value="ECO:0007669"/>
    <property type="project" value="UniProtKB-SubCell"/>
</dbReference>
<comment type="subcellular location">
    <subcellularLocation>
        <location evidence="1">Membrane</location>
    </subcellularLocation>
</comment>
<dbReference type="GeneID" id="96778870"/>
<keyword evidence="3" id="KW-0328">Glycosyltransferase</keyword>
<reference evidence="7 8" key="1">
    <citation type="submission" date="2019-08" db="EMBL/GenBank/DDBJ databases">
        <title>In-depth cultivation of the pig gut microbiome towards novel bacterial diversity and tailored functional studies.</title>
        <authorList>
            <person name="Wylensek D."/>
            <person name="Hitch T.C.A."/>
            <person name="Clavel T."/>
        </authorList>
    </citation>
    <scope>NUCLEOTIDE SEQUENCE [LARGE SCALE GENOMIC DNA]</scope>
    <source>
        <strain evidence="7 8">WCA-693-APC-5D-A</strain>
    </source>
</reference>
<comment type="similarity">
    <text evidence="2">Belongs to the glycosyltransferase 28 family.</text>
</comment>
<proteinExistence type="inferred from homology"/>
<evidence type="ECO:0000256" key="4">
    <source>
        <dbReference type="ARBA" id="ARBA00022679"/>
    </source>
</evidence>
<feature type="domain" description="Diacylglycerol glucosyltransferase N-terminal" evidence="6">
    <location>
        <begin position="16"/>
        <end position="181"/>
    </location>
</feature>
<evidence type="ECO:0000313" key="7">
    <source>
        <dbReference type="EMBL" id="MSU08937.1"/>
    </source>
</evidence>
<accession>A0A6I2UE08</accession>
<dbReference type="PANTHER" id="PTHR43025:SF3">
    <property type="entry name" value="MONOGALACTOSYLDIACYLGLYCEROL SYNTHASE 1, CHLOROPLASTIC"/>
    <property type="match status" value="1"/>
</dbReference>
<dbReference type="RefSeq" id="WP_154407101.1">
    <property type="nucleotide sequence ID" value="NZ_VUNR01000014.1"/>
</dbReference>
<evidence type="ECO:0000259" key="5">
    <source>
        <dbReference type="Pfam" id="PF04101"/>
    </source>
</evidence>
<dbReference type="AlphaFoldDB" id="A0A6I2UE08"/>
<organism evidence="7 8">
    <name type="scientific">Anaerovibrio slackiae</name>
    <dbReference type="NCBI Taxonomy" id="2652309"/>
    <lineage>
        <taxon>Bacteria</taxon>
        <taxon>Bacillati</taxon>
        <taxon>Bacillota</taxon>
        <taxon>Negativicutes</taxon>
        <taxon>Selenomonadales</taxon>
        <taxon>Selenomonadaceae</taxon>
        <taxon>Anaerovibrio</taxon>
    </lineage>
</organism>
<dbReference type="EMBL" id="VUNR01000014">
    <property type="protein sequence ID" value="MSU08937.1"/>
    <property type="molecule type" value="Genomic_DNA"/>
</dbReference>
<keyword evidence="4 7" id="KW-0808">Transferase</keyword>
<keyword evidence="8" id="KW-1185">Reference proteome</keyword>
<evidence type="ECO:0000256" key="2">
    <source>
        <dbReference type="ARBA" id="ARBA00006962"/>
    </source>
</evidence>
<evidence type="ECO:0000313" key="8">
    <source>
        <dbReference type="Proteomes" id="UP000433181"/>
    </source>
</evidence>
<comment type="caution">
    <text evidence="7">The sequence shown here is derived from an EMBL/GenBank/DDBJ whole genome shotgun (WGS) entry which is preliminary data.</text>
</comment>